<dbReference type="CDD" id="cd06530">
    <property type="entry name" value="S26_SPase_I"/>
    <property type="match status" value="1"/>
</dbReference>
<dbReference type="GO" id="GO:0009003">
    <property type="term" value="F:signal peptidase activity"/>
    <property type="evidence" value="ECO:0007669"/>
    <property type="project" value="UniProtKB-EC"/>
</dbReference>
<protein>
    <recommendedName>
        <fullName evidence="3 5">Signal peptidase I</fullName>
        <ecNumber evidence="3 5">3.4.21.89</ecNumber>
    </recommendedName>
</protein>
<comment type="subcellular location">
    <subcellularLocation>
        <location evidence="5">Membrane</location>
        <topology evidence="5">Single-pass type II membrane protein</topology>
    </subcellularLocation>
</comment>
<evidence type="ECO:0000256" key="3">
    <source>
        <dbReference type="ARBA" id="ARBA00013208"/>
    </source>
</evidence>
<keyword evidence="8" id="KW-1185">Reference proteome</keyword>
<dbReference type="PANTHER" id="PTHR43390">
    <property type="entry name" value="SIGNAL PEPTIDASE I"/>
    <property type="match status" value="1"/>
</dbReference>
<dbReference type="PRINTS" id="PR00727">
    <property type="entry name" value="LEADERPTASE"/>
</dbReference>
<gene>
    <name evidence="7" type="primary">lepB</name>
    <name evidence="7" type="ORF">N0D28_05695</name>
</gene>
<accession>A0ABY5YJ91</accession>
<dbReference type="RefSeq" id="WP_260561406.1">
    <property type="nucleotide sequence ID" value="NZ_BAABEC010000015.1"/>
</dbReference>
<keyword evidence="4 5" id="KW-0378">Hydrolase</keyword>
<sequence length="193" mass="21389">MTRFWRTRFWKEAALPLLVLWFLSTFGLTIARVDGNSMNPSLHTGQVMLLLKFPRWGHAWHLTALPYRRGDVVIFKAPPESEYAWETLNVLGLGLRHRPYNIKRVVGLPGDVVELRGGQLRVNGQAVADPHASGPAAQDEPPSQVPPNTVYVLGDNRVLAESVDSRFYGPVYVGDVAGTANISLWPPERVGGP</sequence>
<evidence type="ECO:0000256" key="5">
    <source>
        <dbReference type="RuleBase" id="RU362042"/>
    </source>
</evidence>
<comment type="catalytic activity">
    <reaction evidence="1 5">
        <text>Cleavage of hydrophobic, N-terminal signal or leader sequences from secreted and periplasmic proteins.</text>
        <dbReference type="EC" id="3.4.21.89"/>
    </reaction>
</comment>
<keyword evidence="5" id="KW-0645">Protease</keyword>
<dbReference type="InterPro" id="IPR036286">
    <property type="entry name" value="LexA/Signal_pep-like_sf"/>
</dbReference>
<dbReference type="EC" id="3.4.21.89" evidence="3 5"/>
<evidence type="ECO:0000256" key="2">
    <source>
        <dbReference type="ARBA" id="ARBA00009370"/>
    </source>
</evidence>
<dbReference type="SUPFAM" id="SSF51306">
    <property type="entry name" value="LexA/Signal peptidase"/>
    <property type="match status" value="1"/>
</dbReference>
<dbReference type="PROSITE" id="PS00760">
    <property type="entry name" value="SPASE_I_2"/>
    <property type="match status" value="1"/>
</dbReference>
<dbReference type="EMBL" id="CP104213">
    <property type="protein sequence ID" value="UWX65149.1"/>
    <property type="molecule type" value="Genomic_DNA"/>
</dbReference>
<dbReference type="Gene3D" id="2.10.109.10">
    <property type="entry name" value="Umud Fragment, subunit A"/>
    <property type="match status" value="1"/>
</dbReference>
<dbReference type="InterPro" id="IPR019757">
    <property type="entry name" value="Pept_S26A_signal_pept_1_Lys-AS"/>
</dbReference>
<evidence type="ECO:0000259" key="6">
    <source>
        <dbReference type="Pfam" id="PF10502"/>
    </source>
</evidence>
<dbReference type="Pfam" id="PF10502">
    <property type="entry name" value="Peptidase_S26"/>
    <property type="match status" value="1"/>
</dbReference>
<dbReference type="Proteomes" id="UP001060261">
    <property type="component" value="Chromosome"/>
</dbReference>
<evidence type="ECO:0000313" key="8">
    <source>
        <dbReference type="Proteomes" id="UP001060261"/>
    </source>
</evidence>
<dbReference type="InterPro" id="IPR019533">
    <property type="entry name" value="Peptidase_S26"/>
</dbReference>
<dbReference type="PANTHER" id="PTHR43390:SF1">
    <property type="entry name" value="CHLOROPLAST PROCESSING PEPTIDASE"/>
    <property type="match status" value="1"/>
</dbReference>
<evidence type="ECO:0000256" key="4">
    <source>
        <dbReference type="ARBA" id="ARBA00022801"/>
    </source>
</evidence>
<organism evidence="7 8">
    <name type="scientific">Deinococcus rubellus</name>
    <dbReference type="NCBI Taxonomy" id="1889240"/>
    <lineage>
        <taxon>Bacteria</taxon>
        <taxon>Thermotogati</taxon>
        <taxon>Deinococcota</taxon>
        <taxon>Deinococci</taxon>
        <taxon>Deinococcales</taxon>
        <taxon>Deinococcaceae</taxon>
        <taxon>Deinococcus</taxon>
    </lineage>
</organism>
<dbReference type="InterPro" id="IPR000223">
    <property type="entry name" value="Pept_S26A_signal_pept_1"/>
</dbReference>
<proteinExistence type="inferred from homology"/>
<comment type="similarity">
    <text evidence="2 5">Belongs to the peptidase S26 family.</text>
</comment>
<evidence type="ECO:0000256" key="1">
    <source>
        <dbReference type="ARBA" id="ARBA00000677"/>
    </source>
</evidence>
<feature type="domain" description="Peptidase S26" evidence="6">
    <location>
        <begin position="10"/>
        <end position="185"/>
    </location>
</feature>
<evidence type="ECO:0000313" key="7">
    <source>
        <dbReference type="EMBL" id="UWX65149.1"/>
    </source>
</evidence>
<dbReference type="NCBIfam" id="TIGR02227">
    <property type="entry name" value="sigpep_I_bact"/>
    <property type="match status" value="1"/>
</dbReference>
<reference evidence="7" key="1">
    <citation type="submission" date="2022-09" db="EMBL/GenBank/DDBJ databases">
        <title>genome sequence of Deinococcus rubellus.</title>
        <authorList>
            <person name="Srinivasan S."/>
        </authorList>
    </citation>
    <scope>NUCLEOTIDE SEQUENCE</scope>
    <source>
        <strain evidence="7">Ant6</strain>
    </source>
</reference>
<name>A0ABY5YJ91_9DEIO</name>